<dbReference type="CDD" id="cd02995">
    <property type="entry name" value="PDI_a_PDI_a'_C"/>
    <property type="match status" value="1"/>
</dbReference>
<keyword evidence="10 11" id="KW-0676">Redox-active center</keyword>
<dbReference type="PRINTS" id="PR00421">
    <property type="entry name" value="THIOREDOXIN"/>
</dbReference>
<dbReference type="CDD" id="cd02981">
    <property type="entry name" value="PDI_b_family"/>
    <property type="match status" value="1"/>
</dbReference>
<dbReference type="NCBIfam" id="TIGR01126">
    <property type="entry name" value="pdi_dom"/>
    <property type="match status" value="1"/>
</dbReference>
<feature type="domain" description="Thioredoxin" evidence="14">
    <location>
        <begin position="310"/>
        <end position="464"/>
    </location>
</feature>
<dbReference type="PROSITE" id="PS51352">
    <property type="entry name" value="THIOREDOXIN_2"/>
    <property type="match status" value="2"/>
</dbReference>
<dbReference type="InterPro" id="IPR036249">
    <property type="entry name" value="Thioredoxin-like_sf"/>
</dbReference>
<evidence type="ECO:0000256" key="8">
    <source>
        <dbReference type="ARBA" id="ARBA00023157"/>
    </source>
</evidence>
<dbReference type="InterPro" id="IPR013766">
    <property type="entry name" value="Thioredoxin_domain"/>
</dbReference>
<dbReference type="Gene3D" id="3.40.30.10">
    <property type="entry name" value="Glutaredoxin"/>
    <property type="match status" value="4"/>
</dbReference>
<evidence type="ECO:0000256" key="3">
    <source>
        <dbReference type="ARBA" id="ARBA00006347"/>
    </source>
</evidence>
<dbReference type="SUPFAM" id="SSF52833">
    <property type="entry name" value="Thioredoxin-like"/>
    <property type="match status" value="4"/>
</dbReference>
<protein>
    <recommendedName>
        <fullName evidence="4 13">Protein disulfide-isomerase</fullName>
        <ecNumber evidence="4 13">5.3.4.1</ecNumber>
    </recommendedName>
</protein>
<evidence type="ECO:0000256" key="9">
    <source>
        <dbReference type="ARBA" id="ARBA00023235"/>
    </source>
</evidence>
<dbReference type="VEuPathDB" id="CryptoDB:Cvel_21547"/>
<evidence type="ECO:0000313" key="15">
    <source>
        <dbReference type="EMBL" id="CEM27908.1"/>
    </source>
</evidence>
<keyword evidence="8 11" id="KW-1015">Disulfide bond</keyword>
<keyword evidence="5 13" id="KW-0732">Signal</keyword>
<dbReference type="GO" id="GO:0003756">
    <property type="term" value="F:protein disulfide isomerase activity"/>
    <property type="evidence" value="ECO:0007669"/>
    <property type="project" value="UniProtKB-EC"/>
</dbReference>
<dbReference type="GO" id="GO:0005788">
    <property type="term" value="C:endoplasmic reticulum lumen"/>
    <property type="evidence" value="ECO:0007669"/>
    <property type="project" value="UniProtKB-SubCell"/>
</dbReference>
<dbReference type="EC" id="5.3.4.1" evidence="4 13"/>
<sequence length="479" mass="53001">MKFLSQAVCLLGLFACAWAEGEDEAVVTLTEGTFDEFVTSNPMSLIEFYAPWCGHCKRLAPEYEKAAQKLKGTFPLAKVDATVERSLADKFQIRGYPTIKFFKNGKDFEYDGGRTESTIVDWIEKKTGPAVTVVKSADELTKILGEKHVVYVGKLKSDSSDLYKTFEKVADDNRDAGTFVAFVDGGHDDSIAVHRKDEGETPATDKSEAALTEFVLAESFPLFGPINGDNYGKYVDAERDMIWACLAPSDYTKFASAIRDVAKTFRSEYSFVWLDTDEFSSHAENALGVSDFPAVVLQAKAGRYVFPSKDITGDALKSFISDVKAGKIEKSIKSEEIPESQDEAVQVIVAKAFEKMVFESEKDVFLEVYAPWCGHCKRLEPIYTEFAEAMATELPSLMVGKMDGTANESPVENFDWTGFPTIFYIKYDDVQAAKKEGKAYDPMKYNGARTVEGLKEFALKNVSPSLAKEGGATGHAEEL</sequence>
<dbReference type="GO" id="GO:0034976">
    <property type="term" value="P:response to endoplasmic reticulum stress"/>
    <property type="evidence" value="ECO:0007669"/>
    <property type="project" value="TreeGrafter"/>
</dbReference>
<dbReference type="PhylomeDB" id="A0A0G4GES3"/>
<dbReference type="CDD" id="cd02982">
    <property type="entry name" value="PDI_b'_family"/>
    <property type="match status" value="1"/>
</dbReference>
<evidence type="ECO:0000256" key="4">
    <source>
        <dbReference type="ARBA" id="ARBA00012723"/>
    </source>
</evidence>
<proteinExistence type="inferred from homology"/>
<comment type="subcellular location">
    <subcellularLocation>
        <location evidence="2">Endoplasmic reticulum lumen</location>
    </subcellularLocation>
</comment>
<dbReference type="Pfam" id="PF13848">
    <property type="entry name" value="Thioredoxin_6"/>
    <property type="match status" value="1"/>
</dbReference>
<name>A0A0G4GES3_9ALVE</name>
<dbReference type="PROSITE" id="PS00194">
    <property type="entry name" value="THIOREDOXIN_1"/>
    <property type="match status" value="2"/>
</dbReference>
<keyword evidence="6" id="KW-0677">Repeat</keyword>
<evidence type="ECO:0000256" key="12">
    <source>
        <dbReference type="RuleBase" id="RU004208"/>
    </source>
</evidence>
<feature type="chain" id="PRO_5005118010" description="Protein disulfide-isomerase" evidence="13">
    <location>
        <begin position="20"/>
        <end position="479"/>
    </location>
</feature>
<dbReference type="EMBL" id="CDMZ01001139">
    <property type="protein sequence ID" value="CEM27908.1"/>
    <property type="molecule type" value="Genomic_DNA"/>
</dbReference>
<organism evidence="15">
    <name type="scientific">Chromera velia CCMP2878</name>
    <dbReference type="NCBI Taxonomy" id="1169474"/>
    <lineage>
        <taxon>Eukaryota</taxon>
        <taxon>Sar</taxon>
        <taxon>Alveolata</taxon>
        <taxon>Colpodellida</taxon>
        <taxon>Chromeraceae</taxon>
        <taxon>Chromera</taxon>
    </lineage>
</organism>
<keyword evidence="7" id="KW-0256">Endoplasmic reticulum</keyword>
<accession>A0A0G4GES3</accession>
<feature type="disulfide bond" description="Redox-active" evidence="11">
    <location>
        <begin position="53"/>
        <end position="56"/>
    </location>
</feature>
<dbReference type="InterPro" id="IPR005788">
    <property type="entry name" value="PDI_thioredoxin-like_dom"/>
</dbReference>
<dbReference type="GO" id="GO:0006457">
    <property type="term" value="P:protein folding"/>
    <property type="evidence" value="ECO:0007669"/>
    <property type="project" value="TreeGrafter"/>
</dbReference>
<evidence type="ECO:0000259" key="14">
    <source>
        <dbReference type="PROSITE" id="PS51352"/>
    </source>
</evidence>
<evidence type="ECO:0000256" key="2">
    <source>
        <dbReference type="ARBA" id="ARBA00004319"/>
    </source>
</evidence>
<dbReference type="AlphaFoldDB" id="A0A0G4GES3"/>
<dbReference type="PANTHER" id="PTHR18929">
    <property type="entry name" value="PROTEIN DISULFIDE ISOMERASE"/>
    <property type="match status" value="1"/>
</dbReference>
<feature type="disulfide bond" description="Redox-active" evidence="11">
    <location>
        <begin position="373"/>
        <end position="376"/>
    </location>
</feature>
<evidence type="ECO:0000256" key="13">
    <source>
        <dbReference type="RuleBase" id="RU361130"/>
    </source>
</evidence>
<dbReference type="Pfam" id="PF00085">
    <property type="entry name" value="Thioredoxin"/>
    <property type="match status" value="2"/>
</dbReference>
<evidence type="ECO:0000256" key="7">
    <source>
        <dbReference type="ARBA" id="ARBA00022824"/>
    </source>
</evidence>
<evidence type="ECO:0000256" key="1">
    <source>
        <dbReference type="ARBA" id="ARBA00001182"/>
    </source>
</evidence>
<dbReference type="PROSITE" id="PS51257">
    <property type="entry name" value="PROKAR_LIPOPROTEIN"/>
    <property type="match status" value="1"/>
</dbReference>
<evidence type="ECO:0000256" key="10">
    <source>
        <dbReference type="ARBA" id="ARBA00023284"/>
    </source>
</evidence>
<evidence type="ECO:0000256" key="5">
    <source>
        <dbReference type="ARBA" id="ARBA00022729"/>
    </source>
</evidence>
<dbReference type="InterPro" id="IPR005792">
    <property type="entry name" value="Prot_disulphide_isomerase"/>
</dbReference>
<evidence type="ECO:0000256" key="11">
    <source>
        <dbReference type="PIRSR" id="PIRSR605792-51"/>
    </source>
</evidence>
<comment type="similarity">
    <text evidence="3 12">Belongs to the protein disulfide isomerase family.</text>
</comment>
<gene>
    <name evidence="15" type="ORF">Cvel_21547</name>
</gene>
<feature type="signal peptide" evidence="13">
    <location>
        <begin position="1"/>
        <end position="19"/>
    </location>
</feature>
<dbReference type="NCBIfam" id="TIGR01130">
    <property type="entry name" value="ER_PDI_fam"/>
    <property type="match status" value="1"/>
</dbReference>
<comment type="catalytic activity">
    <reaction evidence="1 13">
        <text>Catalyzes the rearrangement of -S-S- bonds in proteins.</text>
        <dbReference type="EC" id="5.3.4.1"/>
    </reaction>
</comment>
<evidence type="ECO:0000256" key="6">
    <source>
        <dbReference type="ARBA" id="ARBA00022737"/>
    </source>
</evidence>
<dbReference type="FunFam" id="3.40.30.10:FF:000023">
    <property type="entry name" value="Protein disulfide-isomerase"/>
    <property type="match status" value="1"/>
</dbReference>
<dbReference type="InterPro" id="IPR017937">
    <property type="entry name" value="Thioredoxin_CS"/>
</dbReference>
<keyword evidence="9 13" id="KW-0413">Isomerase</keyword>
<reference evidence="15" key="1">
    <citation type="submission" date="2014-11" db="EMBL/GenBank/DDBJ databases">
        <authorList>
            <person name="Otto D Thomas"/>
            <person name="Naeem Raeece"/>
        </authorList>
    </citation>
    <scope>NUCLEOTIDE SEQUENCE</scope>
</reference>
<feature type="domain" description="Thioredoxin" evidence="14">
    <location>
        <begin position="5"/>
        <end position="128"/>
    </location>
</feature>